<sequence length="329" mass="35306">MRMLYCLGTLILATLLALCLGDSYLNPGQAITGALGISDSYTNLIVQTLRLPRILLALVAGAAFGLAGCLLQTLTRNPLASPDVIGLSQMANVGALVFLVLFSTAGGTLWFPVYYQPVPAIIGALLAGSTLYLLSMRKTVDIYRFILIGIGINALAQSFVTLLIMLTNKRAAQAQVWITGSVHNAEYYQVGILSLIVGLITLIVLYNQRNYEVYKLGRDSSVGLGSPYGRVAILTLLLISILLGFAVSFVGGIQFVGLIAPQIAARLVGMKFNRQLIASSLIGSTLVIISDLLGRTLFLPLEIPAGVFTASIGAPFFMYLIFKRRQLKS</sequence>
<accession>A0A9Q8CGX6</accession>
<feature type="transmembrane region" description="Helical" evidence="8">
    <location>
        <begin position="276"/>
        <end position="297"/>
    </location>
</feature>
<keyword evidence="7 8" id="KW-0472">Membrane</keyword>
<dbReference type="SUPFAM" id="SSF81345">
    <property type="entry name" value="ABC transporter involved in vitamin B12 uptake, BtuC"/>
    <property type="match status" value="1"/>
</dbReference>
<keyword evidence="3" id="KW-0813">Transport</keyword>
<name>A0A9Q8CGX6_9STAP</name>
<dbReference type="CDD" id="cd06550">
    <property type="entry name" value="TM_ABC_iron-siderophores_like"/>
    <property type="match status" value="1"/>
</dbReference>
<keyword evidence="6 8" id="KW-1133">Transmembrane helix</keyword>
<dbReference type="EMBL" id="SCWD01000002">
    <property type="protein sequence ID" value="TDM02414.1"/>
    <property type="molecule type" value="Genomic_DNA"/>
</dbReference>
<proteinExistence type="inferred from homology"/>
<evidence type="ECO:0000256" key="4">
    <source>
        <dbReference type="ARBA" id="ARBA00022475"/>
    </source>
</evidence>
<dbReference type="GO" id="GO:0022857">
    <property type="term" value="F:transmembrane transporter activity"/>
    <property type="evidence" value="ECO:0007669"/>
    <property type="project" value="InterPro"/>
</dbReference>
<feature type="transmembrane region" description="Helical" evidence="8">
    <location>
        <begin position="54"/>
        <end position="71"/>
    </location>
</feature>
<dbReference type="InterPro" id="IPR037294">
    <property type="entry name" value="ABC_BtuC-like"/>
</dbReference>
<dbReference type="PANTHER" id="PTHR30472:SF24">
    <property type="entry name" value="FERRIC ENTEROBACTIN TRANSPORT SYSTEM PERMEASE PROTEIN FEPG"/>
    <property type="match status" value="1"/>
</dbReference>
<dbReference type="InterPro" id="IPR000522">
    <property type="entry name" value="ABC_transptr_permease_BtuC"/>
</dbReference>
<feature type="transmembrane region" description="Helical" evidence="8">
    <location>
        <begin position="146"/>
        <end position="167"/>
    </location>
</feature>
<dbReference type="GO" id="GO:0033214">
    <property type="term" value="P:siderophore-iron import into cell"/>
    <property type="evidence" value="ECO:0007669"/>
    <property type="project" value="TreeGrafter"/>
</dbReference>
<evidence type="ECO:0000256" key="8">
    <source>
        <dbReference type="SAM" id="Phobius"/>
    </source>
</evidence>
<dbReference type="OrthoDB" id="9811721at2"/>
<keyword evidence="4" id="KW-1003">Cell membrane</keyword>
<keyword evidence="10" id="KW-1185">Reference proteome</keyword>
<keyword evidence="5 8" id="KW-0812">Transmembrane</keyword>
<feature type="transmembrane region" description="Helical" evidence="8">
    <location>
        <begin position="303"/>
        <end position="322"/>
    </location>
</feature>
<feature type="transmembrane region" description="Helical" evidence="8">
    <location>
        <begin position="91"/>
        <end position="111"/>
    </location>
</feature>
<dbReference type="Gene3D" id="1.10.3470.10">
    <property type="entry name" value="ABC transporter involved in vitamin B12 uptake, BtuC"/>
    <property type="match status" value="1"/>
</dbReference>
<evidence type="ECO:0000256" key="6">
    <source>
        <dbReference type="ARBA" id="ARBA00022989"/>
    </source>
</evidence>
<organism evidence="9 10">
    <name type="scientific">Macrococcus carouselicus</name>
    <dbReference type="NCBI Taxonomy" id="69969"/>
    <lineage>
        <taxon>Bacteria</taxon>
        <taxon>Bacillati</taxon>
        <taxon>Bacillota</taxon>
        <taxon>Bacilli</taxon>
        <taxon>Bacillales</taxon>
        <taxon>Staphylococcaceae</taxon>
        <taxon>Macrococcus</taxon>
    </lineage>
</organism>
<feature type="transmembrane region" description="Helical" evidence="8">
    <location>
        <begin position="252"/>
        <end position="269"/>
    </location>
</feature>
<dbReference type="GO" id="GO:0005886">
    <property type="term" value="C:plasma membrane"/>
    <property type="evidence" value="ECO:0007669"/>
    <property type="project" value="UniProtKB-SubCell"/>
</dbReference>
<comment type="caution">
    <text evidence="9">The sequence shown here is derived from an EMBL/GenBank/DDBJ whole genome shotgun (WGS) entry which is preliminary data.</text>
</comment>
<dbReference type="RefSeq" id="WP_133417897.1">
    <property type="nucleotide sequence ID" value="NZ_SCWD01000002.1"/>
</dbReference>
<dbReference type="Proteomes" id="UP000295280">
    <property type="component" value="Unassembled WGS sequence"/>
</dbReference>
<comment type="subcellular location">
    <subcellularLocation>
        <location evidence="1">Cell membrane</location>
        <topology evidence="1">Multi-pass membrane protein</topology>
    </subcellularLocation>
</comment>
<evidence type="ECO:0000256" key="5">
    <source>
        <dbReference type="ARBA" id="ARBA00022692"/>
    </source>
</evidence>
<evidence type="ECO:0000256" key="1">
    <source>
        <dbReference type="ARBA" id="ARBA00004651"/>
    </source>
</evidence>
<feature type="transmembrane region" description="Helical" evidence="8">
    <location>
        <begin position="187"/>
        <end position="206"/>
    </location>
</feature>
<reference evidence="9 10" key="1">
    <citation type="submission" date="2019-01" db="EMBL/GenBank/DDBJ databases">
        <title>Draft genome sequences of the type strains of six Macrococcus species.</title>
        <authorList>
            <person name="Mazhar S."/>
            <person name="Altermann E."/>
            <person name="Hill C."/>
            <person name="Mcauliffe O."/>
        </authorList>
    </citation>
    <scope>NUCLEOTIDE SEQUENCE [LARGE SCALE GENOMIC DNA]</scope>
    <source>
        <strain evidence="9 10">ATCC 51828</strain>
    </source>
</reference>
<dbReference type="AlphaFoldDB" id="A0A9Q8CGX6"/>
<gene>
    <name evidence="9" type="ORF">ERX40_07620</name>
</gene>
<comment type="similarity">
    <text evidence="2">Belongs to the binding-protein-dependent transport system permease family. FecCD subfamily.</text>
</comment>
<feature type="transmembrane region" description="Helical" evidence="8">
    <location>
        <begin position="117"/>
        <end position="134"/>
    </location>
</feature>
<dbReference type="Pfam" id="PF01032">
    <property type="entry name" value="FecCD"/>
    <property type="match status" value="1"/>
</dbReference>
<dbReference type="PANTHER" id="PTHR30472">
    <property type="entry name" value="FERRIC ENTEROBACTIN TRANSPORT SYSTEM PERMEASE PROTEIN"/>
    <property type="match status" value="1"/>
</dbReference>
<evidence type="ECO:0000313" key="9">
    <source>
        <dbReference type="EMBL" id="TDM02414.1"/>
    </source>
</evidence>
<evidence type="ECO:0000256" key="2">
    <source>
        <dbReference type="ARBA" id="ARBA00007935"/>
    </source>
</evidence>
<feature type="transmembrane region" description="Helical" evidence="8">
    <location>
        <begin position="227"/>
        <end position="246"/>
    </location>
</feature>
<evidence type="ECO:0000256" key="7">
    <source>
        <dbReference type="ARBA" id="ARBA00023136"/>
    </source>
</evidence>
<evidence type="ECO:0000256" key="3">
    <source>
        <dbReference type="ARBA" id="ARBA00022448"/>
    </source>
</evidence>
<evidence type="ECO:0000313" key="10">
    <source>
        <dbReference type="Proteomes" id="UP000295280"/>
    </source>
</evidence>
<protein>
    <submittedName>
        <fullName evidence="9">Iron ABC transporter permease</fullName>
    </submittedName>
</protein>